<feature type="compositionally biased region" description="Low complexity" evidence="1">
    <location>
        <begin position="90"/>
        <end position="102"/>
    </location>
</feature>
<sequence length="200" mass="21974">TPDRDGVMRDMEKLQEKLKSFPSHDDKTNAFMDSLAQRINYMTNRIATIGGSVTGQGDRVQANEGTKLRSSSEETLSKVLSETDISLQDSGLSTLNNSTTTSELCSPDEMTNSSESRNQPQSKFSRSPKLSNDESSSKVVRSSRSSILDKETDACIIEASYRGFSILHALQERHRHSIYLADVAGGALPGEEIVIKPQVM</sequence>
<feature type="region of interest" description="Disordered" evidence="1">
    <location>
        <begin position="55"/>
        <end position="75"/>
    </location>
</feature>
<evidence type="ECO:0000256" key="1">
    <source>
        <dbReference type="SAM" id="MobiDB-lite"/>
    </source>
</evidence>
<feature type="compositionally biased region" description="Polar residues" evidence="1">
    <location>
        <begin position="109"/>
        <end position="130"/>
    </location>
</feature>
<evidence type="ECO:0000313" key="2">
    <source>
        <dbReference type="EMBL" id="CEK65269.1"/>
    </source>
</evidence>
<feature type="non-terminal residue" evidence="2">
    <location>
        <position position="200"/>
    </location>
</feature>
<protein>
    <submittedName>
        <fullName evidence="2">Uncharacterized protein</fullName>
    </submittedName>
</protein>
<dbReference type="EMBL" id="HACG01018404">
    <property type="protein sequence ID" value="CEK65269.1"/>
    <property type="molecule type" value="Transcribed_RNA"/>
</dbReference>
<dbReference type="AlphaFoldDB" id="A0A0B6Z9I4"/>
<organism evidence="2">
    <name type="scientific">Arion vulgaris</name>
    <dbReference type="NCBI Taxonomy" id="1028688"/>
    <lineage>
        <taxon>Eukaryota</taxon>
        <taxon>Metazoa</taxon>
        <taxon>Spiralia</taxon>
        <taxon>Lophotrochozoa</taxon>
        <taxon>Mollusca</taxon>
        <taxon>Gastropoda</taxon>
        <taxon>Heterobranchia</taxon>
        <taxon>Euthyneura</taxon>
        <taxon>Panpulmonata</taxon>
        <taxon>Eupulmonata</taxon>
        <taxon>Stylommatophora</taxon>
        <taxon>Helicina</taxon>
        <taxon>Arionoidea</taxon>
        <taxon>Arionidae</taxon>
        <taxon>Arion</taxon>
    </lineage>
</organism>
<feature type="compositionally biased region" description="Basic and acidic residues" evidence="1">
    <location>
        <begin position="66"/>
        <end position="75"/>
    </location>
</feature>
<feature type="region of interest" description="Disordered" evidence="1">
    <location>
        <begin position="89"/>
        <end position="144"/>
    </location>
</feature>
<accession>A0A0B6Z9I4</accession>
<feature type="non-terminal residue" evidence="2">
    <location>
        <position position="1"/>
    </location>
</feature>
<proteinExistence type="predicted"/>
<reference evidence="2" key="1">
    <citation type="submission" date="2014-12" db="EMBL/GenBank/DDBJ databases">
        <title>Insight into the proteome of Arion vulgaris.</title>
        <authorList>
            <person name="Aradska J."/>
            <person name="Bulat T."/>
            <person name="Smidak R."/>
            <person name="Sarate P."/>
            <person name="Gangsoo J."/>
            <person name="Sialana F."/>
            <person name="Bilban M."/>
            <person name="Lubec G."/>
        </authorList>
    </citation>
    <scope>NUCLEOTIDE SEQUENCE</scope>
    <source>
        <tissue evidence="2">Skin</tissue>
    </source>
</reference>
<name>A0A0B6Z9I4_9EUPU</name>
<gene>
    <name evidence="2" type="primary">ORF54477</name>
</gene>